<gene>
    <name evidence="1" type="ordered locus">Amir_3255</name>
</gene>
<dbReference type="KEGG" id="ami:Amir_3255"/>
<evidence type="ECO:0008006" key="3">
    <source>
        <dbReference type="Google" id="ProtNLM"/>
    </source>
</evidence>
<proteinExistence type="predicted"/>
<dbReference type="HOGENOM" id="CLU_2285401_0_0_11"/>
<dbReference type="STRING" id="446462.Amir_3255"/>
<dbReference type="AlphaFoldDB" id="C6W8R3"/>
<dbReference type="OrthoDB" id="3627749at2"/>
<sequence length="101" mass="11412">MIITPVPVPDAYDNPTPTFDYGPDAARRVGWGRLTPVGSTESAEPGRRTIVSRLELVTFDHLTEHDHVEWKGRTYEVDGLSEYTPRFGLTSYQARLKHVRG</sequence>
<accession>C6W8R3</accession>
<dbReference type="EMBL" id="CP001630">
    <property type="protein sequence ID" value="ACU37162.1"/>
    <property type="molecule type" value="Genomic_DNA"/>
</dbReference>
<dbReference type="Proteomes" id="UP000002213">
    <property type="component" value="Chromosome"/>
</dbReference>
<protein>
    <recommendedName>
        <fullName evidence="3">Phage head-tail adaptor</fullName>
    </recommendedName>
</protein>
<name>C6W8R3_ACTMD</name>
<evidence type="ECO:0000313" key="2">
    <source>
        <dbReference type="Proteomes" id="UP000002213"/>
    </source>
</evidence>
<evidence type="ECO:0000313" key="1">
    <source>
        <dbReference type="EMBL" id="ACU37162.1"/>
    </source>
</evidence>
<dbReference type="RefSeq" id="WP_015802051.1">
    <property type="nucleotide sequence ID" value="NC_013093.1"/>
</dbReference>
<organism evidence="1 2">
    <name type="scientific">Actinosynnema mirum (strain ATCC 29888 / DSM 43827 / JCM 3225 / NBRC 14064 / NCIMB 13271 / NRRL B-12336 / IMRU 3971 / 101)</name>
    <dbReference type="NCBI Taxonomy" id="446462"/>
    <lineage>
        <taxon>Bacteria</taxon>
        <taxon>Bacillati</taxon>
        <taxon>Actinomycetota</taxon>
        <taxon>Actinomycetes</taxon>
        <taxon>Pseudonocardiales</taxon>
        <taxon>Pseudonocardiaceae</taxon>
        <taxon>Actinosynnema</taxon>
    </lineage>
</organism>
<reference evidence="1 2" key="1">
    <citation type="journal article" date="2009" name="Stand. Genomic Sci.">
        <title>Complete genome sequence of Actinosynnema mirum type strain (101).</title>
        <authorList>
            <person name="Land M."/>
            <person name="Lapidus A."/>
            <person name="Mayilraj S."/>
            <person name="Chen F."/>
            <person name="Copeland A."/>
            <person name="Del Rio T.G."/>
            <person name="Nolan M."/>
            <person name="Lucas S."/>
            <person name="Tice H."/>
            <person name="Cheng J.F."/>
            <person name="Chertkov O."/>
            <person name="Bruce D."/>
            <person name="Goodwin L."/>
            <person name="Pitluck S."/>
            <person name="Rohde M."/>
            <person name="Goker M."/>
            <person name="Pati A."/>
            <person name="Ivanova N."/>
            <person name="Mavromatis K."/>
            <person name="Chen A."/>
            <person name="Palaniappan K."/>
            <person name="Hauser L."/>
            <person name="Chang Y.J."/>
            <person name="Jeffries C.C."/>
            <person name="Brettin T."/>
            <person name="Detter J.C."/>
            <person name="Han C."/>
            <person name="Chain P."/>
            <person name="Tindall B.J."/>
            <person name="Bristow J."/>
            <person name="Eisen J.A."/>
            <person name="Markowitz V."/>
            <person name="Hugenholtz P."/>
            <person name="Kyrpides N.C."/>
            <person name="Klenk H.P."/>
        </authorList>
    </citation>
    <scope>NUCLEOTIDE SEQUENCE [LARGE SCALE GENOMIC DNA]</scope>
    <source>
        <strain evidence="2">ATCC 29888 / DSM 43827 / JCM 3225 / NBRC 14064 / NCIMB 13271 / NRRL B-12336 / IMRU 3971 / 101</strain>
    </source>
</reference>
<keyword evidence="2" id="KW-1185">Reference proteome</keyword>